<gene>
    <name evidence="8 12" type="primary">greA</name>
    <name evidence="12" type="ORF">CPX_001426</name>
</gene>
<dbReference type="Proteomes" id="UP000037386">
    <property type="component" value="Unassembled WGS sequence"/>
</dbReference>
<comment type="function">
    <text evidence="6 8 9">Necessary for efficient RNA polymerase transcription elongation past template-encoded arresting sites. The arresting sites in DNA have the property of trapping a certain fraction of elongating RNA polymerases that pass through, resulting in locked ternary complexes. Cleavage of the nascent transcript by cleavage factors such as GreA or GreB allows the resumption of elongation from the new 3'terminus. GreA releases sequences of 2 to 3 nucleotides.</text>
</comment>
<reference evidence="13" key="1">
    <citation type="submission" date="2015-05" db="EMBL/GenBank/DDBJ databases">
        <title>Draft genome sequence of 'Candidatus Phytoplasma Pruni' strain CX, a plant pathogenic bacterium.</title>
        <authorList>
            <person name="Lee I.-M."/>
            <person name="Bottner-Parker K.D."/>
            <person name="Shao J."/>
            <person name="Gundersen-Rindal D.E."/>
            <person name="Zhao Y."/>
            <person name="Davis R.E."/>
        </authorList>
    </citation>
    <scope>NUCLEOTIDE SEQUENCE [LARGE SCALE GENOMIC DNA]</scope>
    <source>
        <strain evidence="13">CX</strain>
    </source>
</reference>
<keyword evidence="3 8" id="KW-0805">Transcription regulation</keyword>
<dbReference type="PANTHER" id="PTHR30437:SF4">
    <property type="entry name" value="TRANSCRIPTION ELONGATION FACTOR GREA"/>
    <property type="match status" value="1"/>
</dbReference>
<evidence type="ECO:0000256" key="6">
    <source>
        <dbReference type="ARBA" id="ARBA00024916"/>
    </source>
</evidence>
<evidence type="ECO:0000256" key="3">
    <source>
        <dbReference type="ARBA" id="ARBA00023015"/>
    </source>
</evidence>
<dbReference type="NCBIfam" id="TIGR01462">
    <property type="entry name" value="greA"/>
    <property type="match status" value="1"/>
</dbReference>
<evidence type="ECO:0000256" key="8">
    <source>
        <dbReference type="HAMAP-Rule" id="MF_00105"/>
    </source>
</evidence>
<dbReference type="NCBIfam" id="NF001263">
    <property type="entry name" value="PRK00226.1-4"/>
    <property type="match status" value="1"/>
</dbReference>
<dbReference type="OrthoDB" id="9808774at2"/>
<feature type="domain" description="Transcription elongation factor GreA/GreB N-terminal" evidence="11">
    <location>
        <begin position="7"/>
        <end position="76"/>
    </location>
</feature>
<evidence type="ECO:0000256" key="5">
    <source>
        <dbReference type="ARBA" id="ARBA00023163"/>
    </source>
</evidence>
<protein>
    <recommendedName>
        <fullName evidence="2 8">Transcription elongation factor GreA</fullName>
    </recommendedName>
    <alternativeName>
        <fullName evidence="7 8">Transcript cleavage factor GreA</fullName>
    </alternativeName>
</protein>
<dbReference type="InterPro" id="IPR006359">
    <property type="entry name" value="Tscrpt_elong_fac_GreA"/>
</dbReference>
<dbReference type="PATRIC" id="fig|479893.3.peg.210"/>
<dbReference type="EMBL" id="LHCF01000004">
    <property type="protein sequence ID" value="KOR75551.1"/>
    <property type="molecule type" value="Genomic_DNA"/>
</dbReference>
<dbReference type="PIRSF" id="PIRSF006092">
    <property type="entry name" value="GreA_GreB"/>
    <property type="match status" value="1"/>
</dbReference>
<organism evidence="12 13">
    <name type="scientific">Candidatus Phytoplasma pruni</name>
    <dbReference type="NCBI Taxonomy" id="479893"/>
    <lineage>
        <taxon>Bacteria</taxon>
        <taxon>Bacillati</taxon>
        <taxon>Mycoplasmatota</taxon>
        <taxon>Mollicutes</taxon>
        <taxon>Acholeplasmatales</taxon>
        <taxon>Acholeplasmataceae</taxon>
        <taxon>Candidatus Phytoplasma</taxon>
        <taxon>16SrIII (X-disease group)</taxon>
    </lineage>
</organism>
<accession>A0A0M1N061</accession>
<dbReference type="InterPro" id="IPR028624">
    <property type="entry name" value="Tscrpt_elong_fac_GreA/B"/>
</dbReference>
<evidence type="ECO:0000256" key="9">
    <source>
        <dbReference type="RuleBase" id="RU000556"/>
    </source>
</evidence>
<dbReference type="Pfam" id="PF03449">
    <property type="entry name" value="GreA_GreB_N"/>
    <property type="match status" value="1"/>
</dbReference>
<dbReference type="SUPFAM" id="SSF54534">
    <property type="entry name" value="FKBP-like"/>
    <property type="match status" value="1"/>
</dbReference>
<dbReference type="InterPro" id="IPR036805">
    <property type="entry name" value="Tscrpt_elong_fac_GreA/B_N_sf"/>
</dbReference>
<dbReference type="PANTHER" id="PTHR30437">
    <property type="entry name" value="TRANSCRIPTION ELONGATION FACTOR GREA"/>
    <property type="match status" value="1"/>
</dbReference>
<dbReference type="RefSeq" id="WP_053521384.1">
    <property type="nucleotide sequence ID" value="NZ_LHCF01000004.1"/>
</dbReference>
<evidence type="ECO:0000256" key="1">
    <source>
        <dbReference type="ARBA" id="ARBA00008213"/>
    </source>
</evidence>
<dbReference type="InterPro" id="IPR022691">
    <property type="entry name" value="Tscrpt_elong_fac_GreA/B_N"/>
</dbReference>
<evidence type="ECO:0000313" key="12">
    <source>
        <dbReference type="EMBL" id="KOR75551.1"/>
    </source>
</evidence>
<evidence type="ECO:0000313" key="13">
    <source>
        <dbReference type="Proteomes" id="UP000037386"/>
    </source>
</evidence>
<feature type="domain" description="Transcription elongation factor GreA/GreB C-terminal" evidence="10">
    <location>
        <begin position="83"/>
        <end position="157"/>
    </location>
</feature>
<dbReference type="GO" id="GO:0003746">
    <property type="term" value="F:translation elongation factor activity"/>
    <property type="evidence" value="ECO:0007669"/>
    <property type="project" value="UniProtKB-KW"/>
</dbReference>
<keyword evidence="4 8" id="KW-0238">DNA-binding</keyword>
<dbReference type="PROSITE" id="PS00829">
    <property type="entry name" value="GREAB_1"/>
    <property type="match status" value="1"/>
</dbReference>
<dbReference type="FunFam" id="1.10.287.180:FF:000001">
    <property type="entry name" value="Transcription elongation factor GreA"/>
    <property type="match status" value="1"/>
</dbReference>
<dbReference type="GO" id="GO:0003677">
    <property type="term" value="F:DNA binding"/>
    <property type="evidence" value="ECO:0007669"/>
    <property type="project" value="UniProtKB-UniRule"/>
</dbReference>
<dbReference type="GO" id="GO:0070063">
    <property type="term" value="F:RNA polymerase binding"/>
    <property type="evidence" value="ECO:0007669"/>
    <property type="project" value="InterPro"/>
</dbReference>
<evidence type="ECO:0000259" key="11">
    <source>
        <dbReference type="Pfam" id="PF03449"/>
    </source>
</evidence>
<dbReference type="HAMAP" id="MF_00105">
    <property type="entry name" value="GreA_GreB"/>
    <property type="match status" value="1"/>
</dbReference>
<comment type="similarity">
    <text evidence="1 8 9">Belongs to the GreA/GreB family.</text>
</comment>
<dbReference type="InterPro" id="IPR023459">
    <property type="entry name" value="Tscrpt_elong_fac_GreA/B_fam"/>
</dbReference>
<name>A0A0M1N061_9MOLU</name>
<proteinExistence type="inferred from homology"/>
<dbReference type="SUPFAM" id="SSF46557">
    <property type="entry name" value="GreA transcript cleavage protein, N-terminal domain"/>
    <property type="match status" value="1"/>
</dbReference>
<keyword evidence="12" id="KW-0251">Elongation factor</keyword>
<dbReference type="STRING" id="479893.CPX_001426"/>
<dbReference type="Pfam" id="PF01272">
    <property type="entry name" value="GreA_GreB"/>
    <property type="match status" value="1"/>
</dbReference>
<dbReference type="AlphaFoldDB" id="A0A0M1N061"/>
<evidence type="ECO:0000259" key="10">
    <source>
        <dbReference type="Pfam" id="PF01272"/>
    </source>
</evidence>
<dbReference type="InterPro" id="IPR018151">
    <property type="entry name" value="TF_GreA/GreB_CS"/>
</dbReference>
<dbReference type="InterPro" id="IPR036953">
    <property type="entry name" value="GreA/GreB_C_sf"/>
</dbReference>
<dbReference type="Gene3D" id="3.10.50.30">
    <property type="entry name" value="Transcription elongation factor, GreA/GreB, C-terminal domain"/>
    <property type="match status" value="1"/>
</dbReference>
<dbReference type="Gene3D" id="1.10.287.180">
    <property type="entry name" value="Transcription elongation factor, GreA/GreB, N-terminal domain"/>
    <property type="match status" value="1"/>
</dbReference>
<keyword evidence="12" id="KW-0648">Protein biosynthesis</keyword>
<evidence type="ECO:0000256" key="4">
    <source>
        <dbReference type="ARBA" id="ARBA00023125"/>
    </source>
</evidence>
<evidence type="ECO:0000256" key="7">
    <source>
        <dbReference type="ARBA" id="ARBA00030776"/>
    </source>
</evidence>
<dbReference type="GO" id="GO:0006354">
    <property type="term" value="P:DNA-templated transcription elongation"/>
    <property type="evidence" value="ECO:0007669"/>
    <property type="project" value="TreeGrafter"/>
</dbReference>
<evidence type="ECO:0000256" key="2">
    <source>
        <dbReference type="ARBA" id="ARBA00013729"/>
    </source>
</evidence>
<sequence length="157" mass="17665">MNKKSYTLTQSGVDKLNEELNYLKKVKRNENLLALKEAREQGDLSENADYSAARNEQAVIETRILEIQNILKNVNIISASVKNKDINIGNKVHLRFLDTMEEKNLHLVGILEADPFVDKISIESPIGQSIQGCKIGDKVVVKTETGKNFTVEILKIE</sequence>
<keyword evidence="5 8" id="KW-0804">Transcription</keyword>
<comment type="caution">
    <text evidence="12">The sequence shown here is derived from an EMBL/GenBank/DDBJ whole genome shotgun (WGS) entry which is preliminary data.</text>
</comment>
<dbReference type="GO" id="GO:0032784">
    <property type="term" value="P:regulation of DNA-templated transcription elongation"/>
    <property type="evidence" value="ECO:0007669"/>
    <property type="project" value="UniProtKB-UniRule"/>
</dbReference>
<dbReference type="InterPro" id="IPR001437">
    <property type="entry name" value="Tscrpt_elong_fac_GreA/B_C"/>
</dbReference>